<evidence type="ECO:0000256" key="3">
    <source>
        <dbReference type="ARBA" id="ARBA00022737"/>
    </source>
</evidence>
<name>A0A7S2R138_9STRA</name>
<dbReference type="GO" id="GO:0005634">
    <property type="term" value="C:nucleus"/>
    <property type="evidence" value="ECO:0007669"/>
    <property type="project" value="TreeGrafter"/>
</dbReference>
<feature type="region of interest" description="Disordered" evidence="5">
    <location>
        <begin position="599"/>
        <end position="623"/>
    </location>
</feature>
<feature type="compositionally biased region" description="Acidic residues" evidence="5">
    <location>
        <begin position="51"/>
        <end position="62"/>
    </location>
</feature>
<dbReference type="InterPro" id="IPR020472">
    <property type="entry name" value="WD40_PAC1"/>
</dbReference>
<feature type="repeat" description="WD" evidence="4">
    <location>
        <begin position="332"/>
        <end position="374"/>
    </location>
</feature>
<dbReference type="InterPro" id="IPR044285">
    <property type="entry name" value="PWP1"/>
</dbReference>
<dbReference type="PROSITE" id="PS50082">
    <property type="entry name" value="WD_REPEATS_2"/>
    <property type="match status" value="2"/>
</dbReference>
<feature type="repeat" description="WD" evidence="4">
    <location>
        <begin position="378"/>
        <end position="415"/>
    </location>
</feature>
<evidence type="ECO:0000256" key="4">
    <source>
        <dbReference type="PROSITE-ProRule" id="PRU00221"/>
    </source>
</evidence>
<dbReference type="Gene3D" id="2.130.10.10">
    <property type="entry name" value="YVTN repeat-like/Quinoprotein amine dehydrogenase"/>
    <property type="match status" value="1"/>
</dbReference>
<dbReference type="InterPro" id="IPR015943">
    <property type="entry name" value="WD40/YVTN_repeat-like_dom_sf"/>
</dbReference>
<dbReference type="PRINTS" id="PR00320">
    <property type="entry name" value="GPROTEINBRPT"/>
</dbReference>
<proteinExistence type="predicted"/>
<keyword evidence="2 4" id="KW-0853">WD repeat</keyword>
<dbReference type="GO" id="GO:0006364">
    <property type="term" value="P:rRNA processing"/>
    <property type="evidence" value="ECO:0007669"/>
    <property type="project" value="InterPro"/>
</dbReference>
<feature type="compositionally biased region" description="Acidic residues" evidence="5">
    <location>
        <begin position="148"/>
        <end position="160"/>
    </location>
</feature>
<dbReference type="EMBL" id="HBHI01000881">
    <property type="protein sequence ID" value="CAD9656572.1"/>
    <property type="molecule type" value="Transcribed_RNA"/>
</dbReference>
<dbReference type="PANTHER" id="PTHR14091">
    <property type="entry name" value="PERIODIC TRYPTOPHAN PROTEIN 1"/>
    <property type="match status" value="1"/>
</dbReference>
<dbReference type="InterPro" id="IPR001680">
    <property type="entry name" value="WD40_rpt"/>
</dbReference>
<feature type="compositionally biased region" description="Acidic residues" evidence="5">
    <location>
        <begin position="93"/>
        <end position="102"/>
    </location>
</feature>
<evidence type="ECO:0000313" key="6">
    <source>
        <dbReference type="EMBL" id="CAD9656572.1"/>
    </source>
</evidence>
<evidence type="ECO:0000256" key="1">
    <source>
        <dbReference type="ARBA" id="ARBA00022553"/>
    </source>
</evidence>
<dbReference type="PROSITE" id="PS00678">
    <property type="entry name" value="WD_REPEATS_1"/>
    <property type="match status" value="1"/>
</dbReference>
<dbReference type="SMART" id="SM00320">
    <property type="entry name" value="WD40"/>
    <property type="match status" value="5"/>
</dbReference>
<feature type="region of interest" description="Disordered" evidence="5">
    <location>
        <begin position="182"/>
        <end position="208"/>
    </location>
</feature>
<dbReference type="InterPro" id="IPR036322">
    <property type="entry name" value="WD40_repeat_dom_sf"/>
</dbReference>
<evidence type="ECO:0008006" key="7">
    <source>
        <dbReference type="Google" id="ProtNLM"/>
    </source>
</evidence>
<protein>
    <recommendedName>
        <fullName evidence="7">Anaphase-promoting complex subunit 4 WD40 domain-containing protein</fullName>
    </recommendedName>
</protein>
<feature type="compositionally biased region" description="Basic residues" evidence="5">
    <location>
        <begin position="608"/>
        <end position="623"/>
    </location>
</feature>
<accession>A0A7S2R138</accession>
<keyword evidence="3" id="KW-0677">Repeat</keyword>
<evidence type="ECO:0000256" key="5">
    <source>
        <dbReference type="SAM" id="MobiDB-lite"/>
    </source>
</evidence>
<dbReference type="InterPro" id="IPR019775">
    <property type="entry name" value="WD40_repeat_CS"/>
</dbReference>
<keyword evidence="1" id="KW-0597">Phosphoprotein</keyword>
<feature type="compositionally biased region" description="Acidic residues" evidence="5">
    <location>
        <begin position="190"/>
        <end position="204"/>
    </location>
</feature>
<dbReference type="PROSITE" id="PS50294">
    <property type="entry name" value="WD_REPEATS_REGION"/>
    <property type="match status" value="1"/>
</dbReference>
<evidence type="ECO:0000256" key="2">
    <source>
        <dbReference type="ARBA" id="ARBA00022574"/>
    </source>
</evidence>
<feature type="region of interest" description="Disordered" evidence="5">
    <location>
        <begin position="129"/>
        <end position="160"/>
    </location>
</feature>
<dbReference type="Pfam" id="PF00400">
    <property type="entry name" value="WD40"/>
    <property type="match status" value="4"/>
</dbReference>
<sequence>MISCIEWMPRGAADPNPKRYELSGTEREMMEKQAEMEKALESGVEIPEVMSGDEEDDDDGDNSNDANVDGVGEASKIIAANQIDPSTLPAEYNMDDYSDDEDEGRKNATIGNLLVGQDTEMIGIHLDENGKPVLDDEGTLDGKNPAEYDSDDSDDNLDDVQDTREYMPVDVEGLEAMQFSGTADMNYGDNMDDDDDDDNSDVEDTNLKPDDSLVIVGKTEDDFASLEVFVYEETTGNLFVHHDIPLPSFPLCLAHGDINSDGNAGNYVAVGTFNPGIEVWNLDILDALEPMCILGGEDTSAADNLMRENIIRASTGKKMNKKKCKSGGGLRLGSHTDAVMSLSWNKVHRQLIASGSADNTVKVWDITQAAETGAAATYRHHQDKVQSVAWHPSEGTILATGSYDRTVCLVDARSGDGNNCKKVKIPADIEALAWDPHQQHYISAACEDGSVVCWDVRNFDQPCWSFVAHEFGGCSDLSYNNNIPGMLATCAVDKTVALWDTQKASSGSNNTPVCCGKKEMEVGKLYTCSFYTSSPWLLGCGGGGANIALWDLGNEDKFRKRFESRITNAPPKILDEDDSKKNQEDFEAVMAATDATDVKVEEKEVKTTKKKVKGKGKKKAHRK</sequence>
<dbReference type="PANTHER" id="PTHR14091:SF0">
    <property type="entry name" value="PERIODIC TRYPTOPHAN PROTEIN 1 HOMOLOG"/>
    <property type="match status" value="1"/>
</dbReference>
<gene>
    <name evidence="6" type="ORF">EANT1437_LOCUS371</name>
</gene>
<dbReference type="SUPFAM" id="SSF50978">
    <property type="entry name" value="WD40 repeat-like"/>
    <property type="match status" value="1"/>
</dbReference>
<dbReference type="AlphaFoldDB" id="A0A7S2R138"/>
<feature type="compositionally biased region" description="Basic and acidic residues" evidence="5">
    <location>
        <begin position="16"/>
        <end position="40"/>
    </location>
</feature>
<feature type="region of interest" description="Disordered" evidence="5">
    <location>
        <begin position="1"/>
        <end position="105"/>
    </location>
</feature>
<reference evidence="6" key="1">
    <citation type="submission" date="2021-01" db="EMBL/GenBank/DDBJ databases">
        <authorList>
            <person name="Corre E."/>
            <person name="Pelletier E."/>
            <person name="Niang G."/>
            <person name="Scheremetjew M."/>
            <person name="Finn R."/>
            <person name="Kale V."/>
            <person name="Holt S."/>
            <person name="Cochrane G."/>
            <person name="Meng A."/>
            <person name="Brown T."/>
            <person name="Cohen L."/>
        </authorList>
    </citation>
    <scope>NUCLEOTIDE SEQUENCE</scope>
    <source>
        <strain evidence="6">CCMP1452</strain>
    </source>
</reference>
<organism evidence="6">
    <name type="scientific">Eucampia antarctica</name>
    <dbReference type="NCBI Taxonomy" id="49252"/>
    <lineage>
        <taxon>Eukaryota</taxon>
        <taxon>Sar</taxon>
        <taxon>Stramenopiles</taxon>
        <taxon>Ochrophyta</taxon>
        <taxon>Bacillariophyta</taxon>
        <taxon>Mediophyceae</taxon>
        <taxon>Biddulphiophycidae</taxon>
        <taxon>Hemiaulales</taxon>
        <taxon>Hemiaulaceae</taxon>
        <taxon>Eucampia</taxon>
    </lineage>
</organism>